<feature type="domain" description="BED-type" evidence="11">
    <location>
        <begin position="5"/>
        <end position="50"/>
    </location>
</feature>
<dbReference type="SUPFAM" id="SSF53098">
    <property type="entry name" value="Ribonuclease H-like"/>
    <property type="match status" value="1"/>
</dbReference>
<keyword evidence="4" id="KW-0862">Zinc</keyword>
<sequence length="645" mass="73950">MSNRSKYSVVWDFFTQLDDDQAKCGICKTILKVKRSSSTNLIRHLRTRHPTTNLAPHPRAVYVPDPLIDNPDDPVPDPLPSTLNQASTSTLPVSLEVVRPQQLAISNYFQRPISATKRQSLDQQLLKDIVMEYQPFTIVEDPEFRKFVHMLNPGYDLPSRKTVSLLLSNMYNQVHDEIKASSNSNVEFVSLTTDTWTSLKHESYTAITVHFIDENCKLNSHLLSCFKFSEKHTSENLKTSLLEITENWGIHNKIVACTSDNSANISLAVHLCQWGQRFCFAHSLNLIVQSSLNEINETREKVKSIVEFFKRSTNASENFNKMQEQLHFTPTLTLLQDVVTRWNSTFDMFQRFLNLKTPIISTLSNLNRDVQLSLNDWNTLTQSCSILERFKEITIDLSSEKSVSISKVILYSQALKKYITNLPTKDLTPQFNNMLNKLKGELNKRFGANYESNTLLSEATFLDPWFKKYGFQNEKLFQKVKETIISKCKRIVSQIRTTIDQNVNIPVVVKNIRKENSIWQEFDTGVENVIQSLNPTATIIVEVDKYLQEPPISRTQDPLEWWNINKQIYPTVYIMMKKRLCIQATSVPQIPQKRRAPVVEPDKPPTETQSKNVVNHCDGDLEFAAGSVVNGTTNGRPYYAALVMN</sequence>
<name>A0A6G0Y7L6_APHCR</name>
<dbReference type="Pfam" id="PF05699">
    <property type="entry name" value="Dimer_Tnp_hAT"/>
    <property type="match status" value="1"/>
</dbReference>
<proteinExistence type="predicted"/>
<feature type="region of interest" description="Disordered" evidence="10">
    <location>
        <begin position="592"/>
        <end position="611"/>
    </location>
</feature>
<keyword evidence="5" id="KW-0805">Transcription regulation</keyword>
<dbReference type="InterPro" id="IPR003656">
    <property type="entry name" value="Znf_BED"/>
</dbReference>
<dbReference type="SUPFAM" id="SSF57667">
    <property type="entry name" value="beta-beta-alpha zinc fingers"/>
    <property type="match status" value="1"/>
</dbReference>
<evidence type="ECO:0000313" key="12">
    <source>
        <dbReference type="EMBL" id="KAF0750517.1"/>
    </source>
</evidence>
<evidence type="ECO:0000259" key="11">
    <source>
        <dbReference type="PROSITE" id="PS50808"/>
    </source>
</evidence>
<dbReference type="InterPro" id="IPR012337">
    <property type="entry name" value="RNaseH-like_sf"/>
</dbReference>
<dbReference type="PROSITE" id="PS50808">
    <property type="entry name" value="ZF_BED"/>
    <property type="match status" value="1"/>
</dbReference>
<dbReference type="PANTHER" id="PTHR46481">
    <property type="entry name" value="ZINC FINGER BED DOMAIN-CONTAINING PROTEIN 4"/>
    <property type="match status" value="1"/>
</dbReference>
<dbReference type="GO" id="GO:0009791">
    <property type="term" value="P:post-embryonic development"/>
    <property type="evidence" value="ECO:0007669"/>
    <property type="project" value="UniProtKB-ARBA"/>
</dbReference>
<dbReference type="OrthoDB" id="6608103at2759"/>
<dbReference type="InterPro" id="IPR036236">
    <property type="entry name" value="Znf_C2H2_sf"/>
</dbReference>
<dbReference type="InterPro" id="IPR008906">
    <property type="entry name" value="HATC_C_dom"/>
</dbReference>
<dbReference type="SUPFAM" id="SSF140996">
    <property type="entry name" value="Hermes dimerisation domain"/>
    <property type="match status" value="1"/>
</dbReference>
<dbReference type="Proteomes" id="UP000478052">
    <property type="component" value="Unassembled WGS sequence"/>
</dbReference>
<keyword evidence="3 9" id="KW-0863">Zinc-finger</keyword>
<reference evidence="12 13" key="1">
    <citation type="submission" date="2019-08" db="EMBL/GenBank/DDBJ databases">
        <title>Whole genome of Aphis craccivora.</title>
        <authorList>
            <person name="Voronova N.V."/>
            <person name="Shulinski R.S."/>
            <person name="Bandarenka Y.V."/>
            <person name="Zhorov D.G."/>
            <person name="Warner D."/>
        </authorList>
    </citation>
    <scope>NUCLEOTIDE SEQUENCE [LARGE SCALE GENOMIC DNA]</scope>
    <source>
        <strain evidence="12">180601</strain>
        <tissue evidence="12">Whole Body</tissue>
    </source>
</reference>
<evidence type="ECO:0000256" key="3">
    <source>
        <dbReference type="ARBA" id="ARBA00022771"/>
    </source>
</evidence>
<keyword evidence="6" id="KW-0238">DNA-binding</keyword>
<dbReference type="GO" id="GO:0046983">
    <property type="term" value="F:protein dimerization activity"/>
    <property type="evidence" value="ECO:0007669"/>
    <property type="project" value="InterPro"/>
</dbReference>
<comment type="subcellular location">
    <subcellularLocation>
        <location evidence="1">Nucleus</location>
    </subcellularLocation>
</comment>
<organism evidence="12 13">
    <name type="scientific">Aphis craccivora</name>
    <name type="common">Cowpea aphid</name>
    <dbReference type="NCBI Taxonomy" id="307492"/>
    <lineage>
        <taxon>Eukaryota</taxon>
        <taxon>Metazoa</taxon>
        <taxon>Ecdysozoa</taxon>
        <taxon>Arthropoda</taxon>
        <taxon>Hexapoda</taxon>
        <taxon>Insecta</taxon>
        <taxon>Pterygota</taxon>
        <taxon>Neoptera</taxon>
        <taxon>Paraneoptera</taxon>
        <taxon>Hemiptera</taxon>
        <taxon>Sternorrhyncha</taxon>
        <taxon>Aphidomorpha</taxon>
        <taxon>Aphidoidea</taxon>
        <taxon>Aphididae</taxon>
        <taxon>Aphidini</taxon>
        <taxon>Aphis</taxon>
        <taxon>Aphis</taxon>
    </lineage>
</organism>
<gene>
    <name evidence="12" type="ORF">FWK35_00026339</name>
</gene>
<dbReference type="SMART" id="SM00614">
    <property type="entry name" value="ZnF_BED"/>
    <property type="match status" value="1"/>
</dbReference>
<keyword evidence="8" id="KW-0539">Nucleus</keyword>
<dbReference type="AlphaFoldDB" id="A0A6G0Y7L6"/>
<dbReference type="PANTHER" id="PTHR46481:SF10">
    <property type="entry name" value="ZINC FINGER BED DOMAIN-CONTAINING PROTEIN 39"/>
    <property type="match status" value="1"/>
</dbReference>
<evidence type="ECO:0000256" key="6">
    <source>
        <dbReference type="ARBA" id="ARBA00023125"/>
    </source>
</evidence>
<evidence type="ECO:0000256" key="2">
    <source>
        <dbReference type="ARBA" id="ARBA00022723"/>
    </source>
</evidence>
<evidence type="ECO:0000256" key="5">
    <source>
        <dbReference type="ARBA" id="ARBA00023015"/>
    </source>
</evidence>
<dbReference type="GO" id="GO:0003677">
    <property type="term" value="F:DNA binding"/>
    <property type="evidence" value="ECO:0007669"/>
    <property type="project" value="UniProtKB-KW"/>
</dbReference>
<dbReference type="EMBL" id="VUJU01005695">
    <property type="protein sequence ID" value="KAF0750517.1"/>
    <property type="molecule type" value="Genomic_DNA"/>
</dbReference>
<evidence type="ECO:0000256" key="7">
    <source>
        <dbReference type="ARBA" id="ARBA00023163"/>
    </source>
</evidence>
<keyword evidence="13" id="KW-1185">Reference proteome</keyword>
<dbReference type="InterPro" id="IPR052035">
    <property type="entry name" value="ZnF_BED_domain_contain"/>
</dbReference>
<dbReference type="GO" id="GO:0008270">
    <property type="term" value="F:zinc ion binding"/>
    <property type="evidence" value="ECO:0007669"/>
    <property type="project" value="UniProtKB-KW"/>
</dbReference>
<accession>A0A6G0Y7L6</accession>
<evidence type="ECO:0000256" key="1">
    <source>
        <dbReference type="ARBA" id="ARBA00004123"/>
    </source>
</evidence>
<evidence type="ECO:0000256" key="8">
    <source>
        <dbReference type="ARBA" id="ARBA00023242"/>
    </source>
</evidence>
<evidence type="ECO:0000313" key="13">
    <source>
        <dbReference type="Proteomes" id="UP000478052"/>
    </source>
</evidence>
<keyword evidence="7" id="KW-0804">Transcription</keyword>
<evidence type="ECO:0000256" key="10">
    <source>
        <dbReference type="SAM" id="MobiDB-lite"/>
    </source>
</evidence>
<keyword evidence="2" id="KW-0479">Metal-binding</keyword>
<comment type="caution">
    <text evidence="12">The sequence shown here is derived from an EMBL/GenBank/DDBJ whole genome shotgun (WGS) entry which is preliminary data.</text>
</comment>
<evidence type="ECO:0000256" key="9">
    <source>
        <dbReference type="PROSITE-ProRule" id="PRU00027"/>
    </source>
</evidence>
<dbReference type="GO" id="GO:0005634">
    <property type="term" value="C:nucleus"/>
    <property type="evidence" value="ECO:0007669"/>
    <property type="project" value="UniProtKB-SubCell"/>
</dbReference>
<dbReference type="Pfam" id="PF02892">
    <property type="entry name" value="zf-BED"/>
    <property type="match status" value="1"/>
</dbReference>
<protein>
    <submittedName>
        <fullName evidence="12">Zinc finger BED domain-containing protein 1-like</fullName>
    </submittedName>
</protein>
<evidence type="ECO:0000256" key="4">
    <source>
        <dbReference type="ARBA" id="ARBA00022833"/>
    </source>
</evidence>